<dbReference type="Pfam" id="PF04073">
    <property type="entry name" value="tRNA_edit"/>
    <property type="match status" value="1"/>
</dbReference>
<dbReference type="CDD" id="cd04332">
    <property type="entry name" value="YbaK_like"/>
    <property type="match status" value="1"/>
</dbReference>
<evidence type="ECO:0000313" key="3">
    <source>
        <dbReference type="EMBL" id="CAK9063693.1"/>
    </source>
</evidence>
<organism evidence="3 4">
    <name type="scientific">Durusdinium trenchii</name>
    <dbReference type="NCBI Taxonomy" id="1381693"/>
    <lineage>
        <taxon>Eukaryota</taxon>
        <taxon>Sar</taxon>
        <taxon>Alveolata</taxon>
        <taxon>Dinophyceae</taxon>
        <taxon>Suessiales</taxon>
        <taxon>Symbiodiniaceae</taxon>
        <taxon>Durusdinium</taxon>
    </lineage>
</organism>
<evidence type="ECO:0000259" key="2">
    <source>
        <dbReference type="Pfam" id="PF04073"/>
    </source>
</evidence>
<evidence type="ECO:0000256" key="1">
    <source>
        <dbReference type="SAM" id="MobiDB-lite"/>
    </source>
</evidence>
<sequence>MSRVQAFDLDEESRRHVSVGLEVQLSLSKAAKALGWPQARLAKRRDLPKLFGFEAGGMSPFGIRTRCPLLLDEALTTEELLIGGGLPGRDLLVPQAVLVDSLQGQRAALSEEHPLSSGTPKRMSDVGASQRPGTGRARKNRHAAMRSIRDARTGLLRAAWEQKSRDQEVAVILEQLNQHLETRRSSDRDGSRAPDGLARMGANAAAEKWDFCQSAWATLSASAFARFVGWLPGENAAQKDATGDVRWPAKLEHGA</sequence>
<dbReference type="Gene3D" id="3.90.960.10">
    <property type="entry name" value="YbaK/aminoacyl-tRNA synthetase-associated domain"/>
    <property type="match status" value="1"/>
</dbReference>
<proteinExistence type="predicted"/>
<dbReference type="InterPro" id="IPR036754">
    <property type="entry name" value="YbaK/aa-tRNA-synt-asso_dom_sf"/>
</dbReference>
<feature type="domain" description="YbaK/aminoacyl-tRNA synthetase-associated" evidence="2">
    <location>
        <begin position="20"/>
        <end position="97"/>
    </location>
</feature>
<dbReference type="InterPro" id="IPR007214">
    <property type="entry name" value="YbaK/aa-tRNA-synth-assoc-dom"/>
</dbReference>
<comment type="caution">
    <text evidence="3">The sequence shown here is derived from an EMBL/GenBank/DDBJ whole genome shotgun (WGS) entry which is preliminary data.</text>
</comment>
<dbReference type="EMBL" id="CAXAMM010028891">
    <property type="protein sequence ID" value="CAK9063693.1"/>
    <property type="molecule type" value="Genomic_DNA"/>
</dbReference>
<evidence type="ECO:0000313" key="4">
    <source>
        <dbReference type="Proteomes" id="UP001642464"/>
    </source>
</evidence>
<reference evidence="3 4" key="1">
    <citation type="submission" date="2024-02" db="EMBL/GenBank/DDBJ databases">
        <authorList>
            <person name="Chen Y."/>
            <person name="Shah S."/>
            <person name="Dougan E. K."/>
            <person name="Thang M."/>
            <person name="Chan C."/>
        </authorList>
    </citation>
    <scope>NUCLEOTIDE SEQUENCE [LARGE SCALE GENOMIC DNA]</scope>
</reference>
<feature type="region of interest" description="Disordered" evidence="1">
    <location>
        <begin position="109"/>
        <end position="144"/>
    </location>
</feature>
<keyword evidence="4" id="KW-1185">Reference proteome</keyword>
<gene>
    <name evidence="3" type="ORF">SCF082_LOCUS32947</name>
</gene>
<dbReference type="Proteomes" id="UP001642464">
    <property type="component" value="Unassembled WGS sequence"/>
</dbReference>
<name>A0ABP0NJR3_9DINO</name>
<protein>
    <recommendedName>
        <fullName evidence="2">YbaK/aminoacyl-tRNA synthetase-associated domain-containing protein</fullName>
    </recommendedName>
</protein>
<accession>A0ABP0NJR3</accession>
<dbReference type="SUPFAM" id="SSF55826">
    <property type="entry name" value="YbaK/ProRS associated domain"/>
    <property type="match status" value="1"/>
</dbReference>